<accession>A0AAJ0C3Y0</accession>
<dbReference type="EMBL" id="MU839006">
    <property type="protein sequence ID" value="KAK1768274.1"/>
    <property type="molecule type" value="Genomic_DNA"/>
</dbReference>
<comment type="caution">
    <text evidence="2">The sequence shown here is derived from an EMBL/GenBank/DDBJ whole genome shotgun (WGS) entry which is preliminary data.</text>
</comment>
<dbReference type="GeneID" id="85313072"/>
<dbReference type="Proteomes" id="UP001244011">
    <property type="component" value="Unassembled WGS sequence"/>
</dbReference>
<keyword evidence="1" id="KW-0472">Membrane</keyword>
<dbReference type="RefSeq" id="XP_060284487.1">
    <property type="nucleotide sequence ID" value="XM_060429885.1"/>
</dbReference>
<dbReference type="AlphaFoldDB" id="A0AAJ0C3Y0"/>
<evidence type="ECO:0000313" key="3">
    <source>
        <dbReference type="Proteomes" id="UP001244011"/>
    </source>
</evidence>
<proteinExistence type="predicted"/>
<name>A0AAJ0C3Y0_9PEZI</name>
<reference evidence="2" key="1">
    <citation type="submission" date="2023-06" db="EMBL/GenBank/DDBJ databases">
        <title>Genome-scale phylogeny and comparative genomics of the fungal order Sordariales.</title>
        <authorList>
            <consortium name="Lawrence Berkeley National Laboratory"/>
            <person name="Hensen N."/>
            <person name="Bonometti L."/>
            <person name="Westerberg I."/>
            <person name="Brannstrom I.O."/>
            <person name="Guillou S."/>
            <person name="Cros-Aarteil S."/>
            <person name="Calhoun S."/>
            <person name="Haridas S."/>
            <person name="Kuo A."/>
            <person name="Mondo S."/>
            <person name="Pangilinan J."/>
            <person name="Riley R."/>
            <person name="Labutti K."/>
            <person name="Andreopoulos B."/>
            <person name="Lipzen A."/>
            <person name="Chen C."/>
            <person name="Yanf M."/>
            <person name="Daum C."/>
            <person name="Ng V."/>
            <person name="Clum A."/>
            <person name="Steindorff A."/>
            <person name="Ohm R."/>
            <person name="Martin F."/>
            <person name="Silar P."/>
            <person name="Natvig D."/>
            <person name="Lalanne C."/>
            <person name="Gautier V."/>
            <person name="Ament-Velasquez S.L."/>
            <person name="Kruys A."/>
            <person name="Hutchinson M.I."/>
            <person name="Powell A.J."/>
            <person name="Barry K."/>
            <person name="Miller A.N."/>
            <person name="Grigoriev I.V."/>
            <person name="Debuchy R."/>
            <person name="Gladieux P."/>
            <person name="Thoren M.H."/>
            <person name="Johannesson H."/>
        </authorList>
    </citation>
    <scope>NUCLEOTIDE SEQUENCE</scope>
    <source>
        <strain evidence="2">8032-3</strain>
    </source>
</reference>
<feature type="transmembrane region" description="Helical" evidence="1">
    <location>
        <begin position="175"/>
        <end position="195"/>
    </location>
</feature>
<protein>
    <submittedName>
        <fullName evidence="2">Uncharacterized protein</fullName>
    </submittedName>
</protein>
<evidence type="ECO:0000256" key="1">
    <source>
        <dbReference type="SAM" id="Phobius"/>
    </source>
</evidence>
<gene>
    <name evidence="2" type="ORF">QBC33DRAFT_558433</name>
</gene>
<keyword evidence="1" id="KW-0812">Transmembrane</keyword>
<evidence type="ECO:0000313" key="2">
    <source>
        <dbReference type="EMBL" id="KAK1768274.1"/>
    </source>
</evidence>
<sequence length="197" mass="21245">MATQAAGPRASTNATVMLVIETQKRFYLASIRVADSESGQAVVKRIRAKRDEVTNRIGLSGSLHDVFWEQIINTATVSTFRFVDLEDQSIPLEVIIRTREPFPELTSAYEHPSLLDPRESFVQQYPDLVGASTHKALLVGPKLKEHVILGFSVAGLLIAVAIGVVVGIFTSNVGVGVEAGVTGAIAVLVSLSTWMSK</sequence>
<organism evidence="2 3">
    <name type="scientific">Phialemonium atrogriseum</name>
    <dbReference type="NCBI Taxonomy" id="1093897"/>
    <lineage>
        <taxon>Eukaryota</taxon>
        <taxon>Fungi</taxon>
        <taxon>Dikarya</taxon>
        <taxon>Ascomycota</taxon>
        <taxon>Pezizomycotina</taxon>
        <taxon>Sordariomycetes</taxon>
        <taxon>Sordariomycetidae</taxon>
        <taxon>Cephalothecales</taxon>
        <taxon>Cephalothecaceae</taxon>
        <taxon>Phialemonium</taxon>
    </lineage>
</organism>
<keyword evidence="3" id="KW-1185">Reference proteome</keyword>
<keyword evidence="1" id="KW-1133">Transmembrane helix</keyword>
<feature type="transmembrane region" description="Helical" evidence="1">
    <location>
        <begin position="147"/>
        <end position="169"/>
    </location>
</feature>